<proteinExistence type="predicted"/>
<keyword evidence="3 5" id="KW-1133">Transmembrane helix</keyword>
<evidence type="ECO:0000256" key="2">
    <source>
        <dbReference type="ARBA" id="ARBA00022692"/>
    </source>
</evidence>
<protein>
    <recommendedName>
        <fullName evidence="8">Transmembrane protein</fullName>
    </recommendedName>
</protein>
<feature type="transmembrane region" description="Helical" evidence="5">
    <location>
        <begin position="416"/>
        <end position="440"/>
    </location>
</feature>
<dbReference type="KEGG" id="cput:CONPUDRAFT_75648"/>
<evidence type="ECO:0000313" key="6">
    <source>
        <dbReference type="EMBL" id="EIW77876.1"/>
    </source>
</evidence>
<dbReference type="GeneID" id="19209396"/>
<feature type="transmembrane region" description="Helical" evidence="5">
    <location>
        <begin position="144"/>
        <end position="168"/>
    </location>
</feature>
<evidence type="ECO:0008006" key="8">
    <source>
        <dbReference type="Google" id="ProtNLM"/>
    </source>
</evidence>
<evidence type="ECO:0000256" key="1">
    <source>
        <dbReference type="ARBA" id="ARBA00004167"/>
    </source>
</evidence>
<dbReference type="Gene3D" id="2.60.120.260">
    <property type="entry name" value="Galactose-binding domain-like"/>
    <property type="match status" value="2"/>
</dbReference>
<sequence length="523" mass="56981">MSTNSTIIVDEADSQVQYSGGWTNGGVYPEYDNTTHLTAGVGEYAMFNFTGVWVSVYGTLGGTGLTVIDAGIPQSQYVIDGGEPTNFTAPNVSQTLYHYQYFSSGLLSDGEHSLVVTHMGGYQGGNTPVTPPSSSSSQSSKQTLIAGAVGGVLGAIVLGALVGIFILYRREKAKRRYLQLEVAAYQQKASRALYPAVQQPPSTVEYDDHFSSAPDYQSRVLDSVLILNDQGTPLTIFRLGITTYFTIRCFAMATNLTVIVDDTDSQIQFSGGWSTSGSYPMEFQNSTHYSNSTTDYATLNFTGVSISVYGTIGSFDPNGTPRSQYVIDGGEPVSFTSPLNITDTAYHYQFFSSGPMNYSEHTLVVSNMGGGGLWLDYFEYQVPSTILDLISNSVHSTPTPSTQQSTSSLHPNKATLTGGIIGGVFGAFLLGALVWISILYRREKSTRRYFQLEVAAYHQMSSRELYPVVQEPLHFGNDGNPFESVPDYQTVFGADLDHGDKRYERASGCESVMSQRNPEMLVY</sequence>
<dbReference type="OrthoDB" id="3265734at2759"/>
<dbReference type="PANTHER" id="PTHR15549">
    <property type="entry name" value="PAIRED IMMUNOGLOBULIN-LIKE TYPE 2 RECEPTOR"/>
    <property type="match status" value="1"/>
</dbReference>
<keyword evidence="7" id="KW-1185">Reference proteome</keyword>
<dbReference type="GO" id="GO:0071944">
    <property type="term" value="C:cell periphery"/>
    <property type="evidence" value="ECO:0007669"/>
    <property type="project" value="UniProtKB-ARBA"/>
</dbReference>
<dbReference type="GO" id="GO:0016020">
    <property type="term" value="C:membrane"/>
    <property type="evidence" value="ECO:0007669"/>
    <property type="project" value="UniProtKB-SubCell"/>
</dbReference>
<dbReference type="CDD" id="cd12087">
    <property type="entry name" value="TM_EGFR-like"/>
    <property type="match status" value="1"/>
</dbReference>
<evidence type="ECO:0000313" key="7">
    <source>
        <dbReference type="Proteomes" id="UP000053558"/>
    </source>
</evidence>
<evidence type="ECO:0000256" key="3">
    <source>
        <dbReference type="ARBA" id="ARBA00022989"/>
    </source>
</evidence>
<gene>
    <name evidence="6" type="ORF">CONPUDRAFT_75648</name>
</gene>
<comment type="subcellular location">
    <subcellularLocation>
        <location evidence="1">Membrane</location>
        <topology evidence="1">Single-pass membrane protein</topology>
    </subcellularLocation>
</comment>
<dbReference type="EMBL" id="JH711583">
    <property type="protein sequence ID" value="EIW77876.1"/>
    <property type="molecule type" value="Genomic_DNA"/>
</dbReference>
<dbReference type="InterPro" id="IPR051694">
    <property type="entry name" value="Immunoregulatory_rcpt-like"/>
</dbReference>
<reference evidence="7" key="1">
    <citation type="journal article" date="2012" name="Science">
        <title>The Paleozoic origin of enzymatic lignin decomposition reconstructed from 31 fungal genomes.</title>
        <authorList>
            <person name="Floudas D."/>
            <person name="Binder M."/>
            <person name="Riley R."/>
            <person name="Barry K."/>
            <person name="Blanchette R.A."/>
            <person name="Henrissat B."/>
            <person name="Martinez A.T."/>
            <person name="Otillar R."/>
            <person name="Spatafora J.W."/>
            <person name="Yadav J.S."/>
            <person name="Aerts A."/>
            <person name="Benoit I."/>
            <person name="Boyd A."/>
            <person name="Carlson A."/>
            <person name="Copeland A."/>
            <person name="Coutinho P.M."/>
            <person name="de Vries R.P."/>
            <person name="Ferreira P."/>
            <person name="Findley K."/>
            <person name="Foster B."/>
            <person name="Gaskell J."/>
            <person name="Glotzer D."/>
            <person name="Gorecki P."/>
            <person name="Heitman J."/>
            <person name="Hesse C."/>
            <person name="Hori C."/>
            <person name="Igarashi K."/>
            <person name="Jurgens J.A."/>
            <person name="Kallen N."/>
            <person name="Kersten P."/>
            <person name="Kohler A."/>
            <person name="Kuees U."/>
            <person name="Kumar T.K.A."/>
            <person name="Kuo A."/>
            <person name="LaButti K."/>
            <person name="Larrondo L.F."/>
            <person name="Lindquist E."/>
            <person name="Ling A."/>
            <person name="Lombard V."/>
            <person name="Lucas S."/>
            <person name="Lundell T."/>
            <person name="Martin R."/>
            <person name="McLaughlin D.J."/>
            <person name="Morgenstern I."/>
            <person name="Morin E."/>
            <person name="Murat C."/>
            <person name="Nagy L.G."/>
            <person name="Nolan M."/>
            <person name="Ohm R.A."/>
            <person name="Patyshakuliyeva A."/>
            <person name="Rokas A."/>
            <person name="Ruiz-Duenas F.J."/>
            <person name="Sabat G."/>
            <person name="Salamov A."/>
            <person name="Samejima M."/>
            <person name="Schmutz J."/>
            <person name="Slot J.C."/>
            <person name="St John F."/>
            <person name="Stenlid J."/>
            <person name="Sun H."/>
            <person name="Sun S."/>
            <person name="Syed K."/>
            <person name="Tsang A."/>
            <person name="Wiebenga A."/>
            <person name="Young D."/>
            <person name="Pisabarro A."/>
            <person name="Eastwood D.C."/>
            <person name="Martin F."/>
            <person name="Cullen D."/>
            <person name="Grigoriev I.V."/>
            <person name="Hibbett D.S."/>
        </authorList>
    </citation>
    <scope>NUCLEOTIDE SEQUENCE [LARGE SCALE GENOMIC DNA]</scope>
    <source>
        <strain evidence="7">RWD-64-598 SS2</strain>
    </source>
</reference>
<comment type="caution">
    <text evidence="6">The sequence shown here is derived from an EMBL/GenBank/DDBJ whole genome shotgun (WGS) entry which is preliminary data.</text>
</comment>
<dbReference type="OMA" id="TIRCFAM"/>
<evidence type="ECO:0000256" key="5">
    <source>
        <dbReference type="SAM" id="Phobius"/>
    </source>
</evidence>
<keyword evidence="4 5" id="KW-0472">Membrane</keyword>
<accession>A0A5M3MFU9</accession>
<evidence type="ECO:0000256" key="4">
    <source>
        <dbReference type="ARBA" id="ARBA00023136"/>
    </source>
</evidence>
<dbReference type="Proteomes" id="UP000053558">
    <property type="component" value="Unassembled WGS sequence"/>
</dbReference>
<keyword evidence="2 5" id="KW-0812">Transmembrane</keyword>
<dbReference type="RefSeq" id="XP_007771897.1">
    <property type="nucleotide sequence ID" value="XM_007773707.1"/>
</dbReference>
<organism evidence="6 7">
    <name type="scientific">Coniophora puteana (strain RWD-64-598)</name>
    <name type="common">Brown rot fungus</name>
    <dbReference type="NCBI Taxonomy" id="741705"/>
    <lineage>
        <taxon>Eukaryota</taxon>
        <taxon>Fungi</taxon>
        <taxon>Dikarya</taxon>
        <taxon>Basidiomycota</taxon>
        <taxon>Agaricomycotina</taxon>
        <taxon>Agaricomycetes</taxon>
        <taxon>Agaricomycetidae</taxon>
        <taxon>Boletales</taxon>
        <taxon>Coniophorineae</taxon>
        <taxon>Coniophoraceae</taxon>
        <taxon>Coniophora</taxon>
    </lineage>
</organism>
<dbReference type="AlphaFoldDB" id="A0A5M3MFU9"/>
<name>A0A5M3MFU9_CONPW</name>